<dbReference type="AlphaFoldDB" id="A0ABD3DUI0"/>
<accession>A0ABD3DUI0</accession>
<reference evidence="2" key="1">
    <citation type="journal article" date="2024" name="IScience">
        <title>Strigolactones Initiate the Formation of Haustorium-like Structures in Castilleja.</title>
        <authorList>
            <person name="Buerger M."/>
            <person name="Peterson D."/>
            <person name="Chory J."/>
        </authorList>
    </citation>
    <scope>NUCLEOTIDE SEQUENCE [LARGE SCALE GENOMIC DNA]</scope>
</reference>
<protein>
    <recommendedName>
        <fullName evidence="3">Homeobox domain-containing protein</fullName>
    </recommendedName>
</protein>
<evidence type="ECO:0008006" key="3">
    <source>
        <dbReference type="Google" id="ProtNLM"/>
    </source>
</evidence>
<gene>
    <name evidence="1" type="ORF">CASFOL_011103</name>
</gene>
<dbReference type="PANTHER" id="PTHR33827">
    <property type="entry name" value="PROTEIN SAWADEE HOMEODOMAIN HOMOLOG 2"/>
    <property type="match status" value="1"/>
</dbReference>
<comment type="caution">
    <text evidence="1">The sequence shown here is derived from an EMBL/GenBank/DDBJ whole genome shotgun (WGS) entry which is preliminary data.</text>
</comment>
<dbReference type="InterPro" id="IPR039276">
    <property type="entry name" value="SHH1/2"/>
</dbReference>
<organism evidence="1 2">
    <name type="scientific">Castilleja foliolosa</name>
    <dbReference type="NCBI Taxonomy" id="1961234"/>
    <lineage>
        <taxon>Eukaryota</taxon>
        <taxon>Viridiplantae</taxon>
        <taxon>Streptophyta</taxon>
        <taxon>Embryophyta</taxon>
        <taxon>Tracheophyta</taxon>
        <taxon>Spermatophyta</taxon>
        <taxon>Magnoliopsida</taxon>
        <taxon>eudicotyledons</taxon>
        <taxon>Gunneridae</taxon>
        <taxon>Pentapetalae</taxon>
        <taxon>asterids</taxon>
        <taxon>lamiids</taxon>
        <taxon>Lamiales</taxon>
        <taxon>Orobanchaceae</taxon>
        <taxon>Pedicularideae</taxon>
        <taxon>Castillejinae</taxon>
        <taxon>Castilleja</taxon>
    </lineage>
</organism>
<dbReference type="EMBL" id="JAVIJP010000013">
    <property type="protein sequence ID" value="KAL3645923.1"/>
    <property type="molecule type" value="Genomic_DNA"/>
</dbReference>
<evidence type="ECO:0000313" key="2">
    <source>
        <dbReference type="Proteomes" id="UP001632038"/>
    </source>
</evidence>
<keyword evidence="2" id="KW-1185">Reference proteome</keyword>
<sequence>MNLRPRQNQLFSGFTKAEVEKKERLFDESKEQSPEMDFYKNLARSFNGQTYFEVRSWFEKKRRNGLLKETSFDSDILRNKATEDPISPENAERMVEMYPSWCLKQGRRLMGHGMMLIRLSPTDLSVQEVYVRYAGFGAAEDEWVNVNSDVRERSIA</sequence>
<dbReference type="PANTHER" id="PTHR33827:SF3">
    <property type="entry name" value="OS09G0346900 PROTEIN"/>
    <property type="match status" value="1"/>
</dbReference>
<name>A0ABD3DUI0_9LAMI</name>
<dbReference type="Gene3D" id="2.40.50.40">
    <property type="match status" value="1"/>
</dbReference>
<evidence type="ECO:0000313" key="1">
    <source>
        <dbReference type="EMBL" id="KAL3645923.1"/>
    </source>
</evidence>
<proteinExistence type="predicted"/>
<dbReference type="Proteomes" id="UP001632038">
    <property type="component" value="Unassembled WGS sequence"/>
</dbReference>